<dbReference type="Gene3D" id="2.30.30.40">
    <property type="entry name" value="SH3 Domains"/>
    <property type="match status" value="1"/>
</dbReference>
<dbReference type="Pfam" id="PF08239">
    <property type="entry name" value="SH3_3"/>
    <property type="match status" value="1"/>
</dbReference>
<keyword evidence="2" id="KW-1133">Transmembrane helix</keyword>
<name>A0A1X7PBE7_9HYPH</name>
<feature type="compositionally biased region" description="Pro residues" evidence="1">
    <location>
        <begin position="300"/>
        <end position="309"/>
    </location>
</feature>
<organism evidence="4 5">
    <name type="scientific">Mesorhizobium australicum</name>
    <dbReference type="NCBI Taxonomy" id="536018"/>
    <lineage>
        <taxon>Bacteria</taxon>
        <taxon>Pseudomonadati</taxon>
        <taxon>Pseudomonadota</taxon>
        <taxon>Alphaproteobacteria</taxon>
        <taxon>Hyphomicrobiales</taxon>
        <taxon>Phyllobacteriaceae</taxon>
        <taxon>Mesorhizobium</taxon>
    </lineage>
</organism>
<sequence length="309" mass="32084">MITTRDVAYRGNSDGEILPNGVGQGYFAMGAAFIAVGVGSAGAAVLAMSLLASDLPNPMPEQEIIQSAMAAEQVQVEPAPAEKPIFSDIVPANTGAMQASAAAVPLPSLPAATREAPAELVALGVRDPRFAHDASAARGIEDLGDISDLEQPENAFVPMTRPSQAPFDKVDEAAQASPEKTAAIVPPPKVEEEAAVEEQPAKAEGSGKQPIGTALMIDDANIRSRPKKGSKVIGTVPARTQVQLVGCNQWCEIVVKGKRGFVWGEFVQRGRVSAKIPVSKVAAKGADTDKPDVLPAKETAPPPGTSQSR</sequence>
<dbReference type="InterPro" id="IPR003646">
    <property type="entry name" value="SH3-like_bac-type"/>
</dbReference>
<dbReference type="AlphaFoldDB" id="A0A1X7PBE7"/>
<evidence type="ECO:0000259" key="3">
    <source>
        <dbReference type="Pfam" id="PF08239"/>
    </source>
</evidence>
<evidence type="ECO:0000256" key="1">
    <source>
        <dbReference type="SAM" id="MobiDB-lite"/>
    </source>
</evidence>
<evidence type="ECO:0000313" key="4">
    <source>
        <dbReference type="EMBL" id="SMH47756.1"/>
    </source>
</evidence>
<gene>
    <name evidence="4" type="ORF">SAMN02982922_3567</name>
</gene>
<keyword evidence="5" id="KW-1185">Reference proteome</keyword>
<reference evidence="4 5" key="1">
    <citation type="submission" date="2017-04" db="EMBL/GenBank/DDBJ databases">
        <authorList>
            <person name="Afonso C.L."/>
            <person name="Miller P.J."/>
            <person name="Scott M.A."/>
            <person name="Spackman E."/>
            <person name="Goraichik I."/>
            <person name="Dimitrov K.M."/>
            <person name="Suarez D.L."/>
            <person name="Swayne D.E."/>
        </authorList>
    </citation>
    <scope>NUCLEOTIDE SEQUENCE [LARGE SCALE GENOMIC DNA]</scope>
    <source>
        <strain evidence="4 5">B5P</strain>
    </source>
</reference>
<feature type="domain" description="SH3b" evidence="3">
    <location>
        <begin position="219"/>
        <end position="268"/>
    </location>
</feature>
<protein>
    <submittedName>
        <fullName evidence="4">SH3 domain-containing protein</fullName>
    </submittedName>
</protein>
<feature type="transmembrane region" description="Helical" evidence="2">
    <location>
        <begin position="26"/>
        <end position="52"/>
    </location>
</feature>
<keyword evidence="2" id="KW-0472">Membrane</keyword>
<dbReference type="Proteomes" id="UP000193083">
    <property type="component" value="Unassembled WGS sequence"/>
</dbReference>
<feature type="region of interest" description="Disordered" evidence="1">
    <location>
        <begin position="280"/>
        <end position="309"/>
    </location>
</feature>
<dbReference type="EMBL" id="FXBL01000004">
    <property type="protein sequence ID" value="SMH47756.1"/>
    <property type="molecule type" value="Genomic_DNA"/>
</dbReference>
<proteinExistence type="predicted"/>
<evidence type="ECO:0000313" key="5">
    <source>
        <dbReference type="Proteomes" id="UP000193083"/>
    </source>
</evidence>
<accession>A0A1X7PBE7</accession>
<evidence type="ECO:0000256" key="2">
    <source>
        <dbReference type="SAM" id="Phobius"/>
    </source>
</evidence>
<keyword evidence="2" id="KW-0812">Transmembrane</keyword>